<evidence type="ECO:0000256" key="6">
    <source>
        <dbReference type="SAM" id="MobiDB-lite"/>
    </source>
</evidence>
<dbReference type="InterPro" id="IPR000535">
    <property type="entry name" value="MSP_dom"/>
</dbReference>
<feature type="domain" description="MSP" evidence="7">
    <location>
        <begin position="2"/>
        <end position="121"/>
    </location>
</feature>
<evidence type="ECO:0000313" key="9">
    <source>
        <dbReference type="Proteomes" id="UP000799640"/>
    </source>
</evidence>
<evidence type="ECO:0000259" key="7">
    <source>
        <dbReference type="PROSITE" id="PS50202"/>
    </source>
</evidence>
<gene>
    <name evidence="8" type="ORF">EJ06DRAFT_538573</name>
</gene>
<protein>
    <submittedName>
        <fullName evidence="8">VAMP-associated protein</fullName>
    </submittedName>
</protein>
<evidence type="ECO:0000256" key="2">
    <source>
        <dbReference type="ARBA" id="ARBA00008932"/>
    </source>
</evidence>
<dbReference type="OrthoDB" id="264603at2759"/>
<dbReference type="Proteomes" id="UP000799640">
    <property type="component" value="Unassembled WGS sequence"/>
</dbReference>
<dbReference type="PROSITE" id="PS50202">
    <property type="entry name" value="MSP"/>
    <property type="match status" value="1"/>
</dbReference>
<evidence type="ECO:0000256" key="5">
    <source>
        <dbReference type="ARBA" id="ARBA00023136"/>
    </source>
</evidence>
<reference evidence="8" key="1">
    <citation type="journal article" date="2020" name="Stud. Mycol.">
        <title>101 Dothideomycetes genomes: a test case for predicting lifestyles and emergence of pathogens.</title>
        <authorList>
            <person name="Haridas S."/>
            <person name="Albert R."/>
            <person name="Binder M."/>
            <person name="Bloem J."/>
            <person name="Labutti K."/>
            <person name="Salamov A."/>
            <person name="Andreopoulos B."/>
            <person name="Baker S."/>
            <person name="Barry K."/>
            <person name="Bills G."/>
            <person name="Bluhm B."/>
            <person name="Cannon C."/>
            <person name="Castanera R."/>
            <person name="Culley D."/>
            <person name="Daum C."/>
            <person name="Ezra D."/>
            <person name="Gonzalez J."/>
            <person name="Henrissat B."/>
            <person name="Kuo A."/>
            <person name="Liang C."/>
            <person name="Lipzen A."/>
            <person name="Lutzoni F."/>
            <person name="Magnuson J."/>
            <person name="Mondo S."/>
            <person name="Nolan M."/>
            <person name="Ohm R."/>
            <person name="Pangilinan J."/>
            <person name="Park H.-J."/>
            <person name="Ramirez L."/>
            <person name="Alfaro M."/>
            <person name="Sun H."/>
            <person name="Tritt A."/>
            <person name="Yoshinaga Y."/>
            <person name="Zwiers L.-H."/>
            <person name="Turgeon B."/>
            <person name="Goodwin S."/>
            <person name="Spatafora J."/>
            <person name="Crous P."/>
            <person name="Grigoriev I."/>
        </authorList>
    </citation>
    <scope>NUCLEOTIDE SEQUENCE</scope>
    <source>
        <strain evidence="8">CBS 262.69</strain>
    </source>
</reference>
<evidence type="ECO:0000256" key="3">
    <source>
        <dbReference type="ARBA" id="ARBA00022692"/>
    </source>
</evidence>
<dbReference type="Gene3D" id="2.60.40.10">
    <property type="entry name" value="Immunoglobulins"/>
    <property type="match status" value="1"/>
</dbReference>
<evidence type="ECO:0000256" key="4">
    <source>
        <dbReference type="ARBA" id="ARBA00022989"/>
    </source>
</evidence>
<feature type="region of interest" description="Disordered" evidence="6">
    <location>
        <begin position="121"/>
        <end position="172"/>
    </location>
</feature>
<evidence type="ECO:0000313" key="8">
    <source>
        <dbReference type="EMBL" id="KAF2399197.1"/>
    </source>
</evidence>
<dbReference type="PANTHER" id="PTHR10809">
    <property type="entry name" value="VESICLE-ASSOCIATED MEMBRANE PROTEIN-ASSOCIATED PROTEIN"/>
    <property type="match status" value="1"/>
</dbReference>
<keyword evidence="4" id="KW-1133">Transmembrane helix</keyword>
<dbReference type="GO" id="GO:0090158">
    <property type="term" value="P:endoplasmic reticulum membrane organization"/>
    <property type="evidence" value="ECO:0007669"/>
    <property type="project" value="TreeGrafter"/>
</dbReference>
<sequence length="276" mass="30600">MSVELDPAELHFKRPFQREVSQVLKLRNPNSVPVAFKVKTTAPKQYCVRPNSGRIEPGAEEEVQVLLQAMKEDPPLDYKCRDKFLVQSVGVPAGRDFNNWSHIEQTDRTLIQEKKIRVAFLPADDSTPAKPNGFREETPHRHPSPDAATPQPPSTAPTGQMPVPESRPKDNKYLAEAGSPQVQERSPAREVAAPIPTSVEELQAQLAEAHSVIAKLKEQTDDSGLRRRKGDSSAKAEERMTSGPTSLVAHQTQEGVPIKVVAGLCFLCFLLAYFFF</sequence>
<comment type="similarity">
    <text evidence="2">Belongs to the VAMP-associated protein (VAP) (TC 9.B.17) family.</text>
</comment>
<name>A0A6G1HTM8_9PEZI</name>
<dbReference type="GO" id="GO:0005886">
    <property type="term" value="C:plasma membrane"/>
    <property type="evidence" value="ECO:0007669"/>
    <property type="project" value="TreeGrafter"/>
</dbReference>
<dbReference type="Pfam" id="PF00635">
    <property type="entry name" value="Motile_Sperm"/>
    <property type="match status" value="1"/>
</dbReference>
<dbReference type="SUPFAM" id="SSF49354">
    <property type="entry name" value="PapD-like"/>
    <property type="match status" value="1"/>
</dbReference>
<keyword evidence="5" id="KW-0472">Membrane</keyword>
<feature type="compositionally biased region" description="Basic and acidic residues" evidence="6">
    <location>
        <begin position="219"/>
        <end position="240"/>
    </location>
</feature>
<feature type="compositionally biased region" description="Basic and acidic residues" evidence="6">
    <location>
        <begin position="133"/>
        <end position="144"/>
    </location>
</feature>
<dbReference type="InterPro" id="IPR016763">
    <property type="entry name" value="VAP"/>
</dbReference>
<dbReference type="GO" id="GO:0005789">
    <property type="term" value="C:endoplasmic reticulum membrane"/>
    <property type="evidence" value="ECO:0007669"/>
    <property type="project" value="InterPro"/>
</dbReference>
<dbReference type="AlphaFoldDB" id="A0A6G1HTM8"/>
<organism evidence="8 9">
    <name type="scientific">Trichodelitschia bisporula</name>
    <dbReference type="NCBI Taxonomy" id="703511"/>
    <lineage>
        <taxon>Eukaryota</taxon>
        <taxon>Fungi</taxon>
        <taxon>Dikarya</taxon>
        <taxon>Ascomycota</taxon>
        <taxon>Pezizomycotina</taxon>
        <taxon>Dothideomycetes</taxon>
        <taxon>Dothideomycetes incertae sedis</taxon>
        <taxon>Phaeotrichales</taxon>
        <taxon>Phaeotrichaceae</taxon>
        <taxon>Trichodelitschia</taxon>
    </lineage>
</organism>
<dbReference type="GO" id="GO:0061817">
    <property type="term" value="P:endoplasmic reticulum-plasma membrane tethering"/>
    <property type="evidence" value="ECO:0007669"/>
    <property type="project" value="TreeGrafter"/>
</dbReference>
<dbReference type="PIRSF" id="PIRSF019693">
    <property type="entry name" value="VAMP-associated"/>
    <property type="match status" value="1"/>
</dbReference>
<dbReference type="InterPro" id="IPR013783">
    <property type="entry name" value="Ig-like_fold"/>
</dbReference>
<dbReference type="InterPro" id="IPR008962">
    <property type="entry name" value="PapD-like_sf"/>
</dbReference>
<accession>A0A6G1HTM8</accession>
<comment type="subcellular location">
    <subcellularLocation>
        <location evidence="1">Membrane</location>
        <topology evidence="1">Single-pass type IV membrane protein</topology>
    </subcellularLocation>
</comment>
<keyword evidence="3" id="KW-0812">Transmembrane</keyword>
<proteinExistence type="inferred from homology"/>
<dbReference type="PANTHER" id="PTHR10809:SF6">
    <property type="entry name" value="AT11025P-RELATED"/>
    <property type="match status" value="1"/>
</dbReference>
<keyword evidence="9" id="KW-1185">Reference proteome</keyword>
<dbReference type="GO" id="GO:0033149">
    <property type="term" value="F:FFAT motif binding"/>
    <property type="evidence" value="ECO:0007669"/>
    <property type="project" value="TreeGrafter"/>
</dbReference>
<evidence type="ECO:0000256" key="1">
    <source>
        <dbReference type="ARBA" id="ARBA00004211"/>
    </source>
</evidence>
<dbReference type="EMBL" id="ML996698">
    <property type="protein sequence ID" value="KAF2399197.1"/>
    <property type="molecule type" value="Genomic_DNA"/>
</dbReference>
<feature type="region of interest" description="Disordered" evidence="6">
    <location>
        <begin position="219"/>
        <end position="243"/>
    </location>
</feature>